<proteinExistence type="predicted"/>
<dbReference type="InterPro" id="IPR009061">
    <property type="entry name" value="DNA-bd_dom_put_sf"/>
</dbReference>
<dbReference type="PANTHER" id="PTHR30204:SF97">
    <property type="entry name" value="MERR FAMILY REGULATORY PROTEIN"/>
    <property type="match status" value="1"/>
</dbReference>
<evidence type="ECO:0000313" key="4">
    <source>
        <dbReference type="EMBL" id="GAA4205213.1"/>
    </source>
</evidence>
<dbReference type="SUPFAM" id="SSF55136">
    <property type="entry name" value="Probable bacterial effector-binding domain"/>
    <property type="match status" value="1"/>
</dbReference>
<dbReference type="EMBL" id="BAABAQ010000014">
    <property type="protein sequence ID" value="GAA4205213.1"/>
    <property type="molecule type" value="Genomic_DNA"/>
</dbReference>
<feature type="domain" description="HTH merR-type" evidence="3">
    <location>
        <begin position="58"/>
        <end position="128"/>
    </location>
</feature>
<reference evidence="5" key="1">
    <citation type="journal article" date="2019" name="Int. J. Syst. Evol. Microbiol.">
        <title>The Global Catalogue of Microorganisms (GCM) 10K type strain sequencing project: providing services to taxonomists for standard genome sequencing and annotation.</title>
        <authorList>
            <consortium name="The Broad Institute Genomics Platform"/>
            <consortium name="The Broad Institute Genome Sequencing Center for Infectious Disease"/>
            <person name="Wu L."/>
            <person name="Ma J."/>
        </authorList>
    </citation>
    <scope>NUCLEOTIDE SEQUENCE [LARGE SCALE GENOMIC DNA]</scope>
    <source>
        <strain evidence="5">JCM 17388</strain>
    </source>
</reference>
<dbReference type="InterPro" id="IPR029442">
    <property type="entry name" value="GyrI-like"/>
</dbReference>
<protein>
    <submittedName>
        <fullName evidence="4">MerR family transcriptional regulator</fullName>
    </submittedName>
</protein>
<dbReference type="Gene3D" id="3.20.80.10">
    <property type="entry name" value="Regulatory factor, effector binding domain"/>
    <property type="match status" value="1"/>
</dbReference>
<evidence type="ECO:0000256" key="1">
    <source>
        <dbReference type="ARBA" id="ARBA00023125"/>
    </source>
</evidence>
<dbReference type="SMART" id="SM00422">
    <property type="entry name" value="HTH_MERR"/>
    <property type="match status" value="1"/>
</dbReference>
<dbReference type="Proteomes" id="UP001501251">
    <property type="component" value="Unassembled WGS sequence"/>
</dbReference>
<dbReference type="Pfam" id="PF13411">
    <property type="entry name" value="MerR_1"/>
    <property type="match status" value="1"/>
</dbReference>
<evidence type="ECO:0000259" key="3">
    <source>
        <dbReference type="PROSITE" id="PS50937"/>
    </source>
</evidence>
<dbReference type="PROSITE" id="PS50937">
    <property type="entry name" value="HTH_MERR_2"/>
    <property type="match status" value="1"/>
</dbReference>
<keyword evidence="1" id="KW-0238">DNA-binding</keyword>
<dbReference type="Pfam" id="PF06445">
    <property type="entry name" value="GyrI-like"/>
    <property type="match status" value="1"/>
</dbReference>
<evidence type="ECO:0000256" key="2">
    <source>
        <dbReference type="SAM" id="MobiDB-lite"/>
    </source>
</evidence>
<name>A0ABP8BF36_9ACTN</name>
<organism evidence="4 5">
    <name type="scientific">Streptosporangium oxazolinicum</name>
    <dbReference type="NCBI Taxonomy" id="909287"/>
    <lineage>
        <taxon>Bacteria</taxon>
        <taxon>Bacillati</taxon>
        <taxon>Actinomycetota</taxon>
        <taxon>Actinomycetes</taxon>
        <taxon>Streptosporangiales</taxon>
        <taxon>Streptosporangiaceae</taxon>
        <taxon>Streptosporangium</taxon>
    </lineage>
</organism>
<accession>A0ABP8BF36</accession>
<dbReference type="Gene3D" id="1.10.1660.10">
    <property type="match status" value="1"/>
</dbReference>
<dbReference type="PROSITE" id="PS00552">
    <property type="entry name" value="HTH_MERR_1"/>
    <property type="match status" value="1"/>
</dbReference>
<dbReference type="InterPro" id="IPR010499">
    <property type="entry name" value="AraC_E-bd"/>
</dbReference>
<dbReference type="CDD" id="cd01107">
    <property type="entry name" value="HTH_BmrR"/>
    <property type="match status" value="1"/>
</dbReference>
<comment type="caution">
    <text evidence="4">The sequence shown here is derived from an EMBL/GenBank/DDBJ whole genome shotgun (WGS) entry which is preliminary data.</text>
</comment>
<dbReference type="SUPFAM" id="SSF46955">
    <property type="entry name" value="Putative DNA-binding domain"/>
    <property type="match status" value="1"/>
</dbReference>
<gene>
    <name evidence="4" type="ORF">GCM10022252_65440</name>
</gene>
<keyword evidence="5" id="KW-1185">Reference proteome</keyword>
<dbReference type="PANTHER" id="PTHR30204">
    <property type="entry name" value="REDOX-CYCLING DRUG-SENSING TRANSCRIPTIONAL ACTIVATOR SOXR"/>
    <property type="match status" value="1"/>
</dbReference>
<dbReference type="SMART" id="SM00871">
    <property type="entry name" value="AraC_E_bind"/>
    <property type="match status" value="1"/>
</dbReference>
<dbReference type="InterPro" id="IPR011256">
    <property type="entry name" value="Reg_factor_effector_dom_sf"/>
</dbReference>
<sequence>MARTRDKGPGHARCGQVSHHGKRRDPGTRPGPPRCPVTGPGAHGEIGRGHADDVNEGHLPIGRFARLCRLSVKQLRHYDELGLLTPAHVDPDTGYRYYRPDQARAAMLIGLLRSLDVPLPSIGRVLSGEAGVLGGVRDRMEADLARRERNVAALERILSEGLPRPEVTVVREPARRVAVVRDTAPLERIGPVTSACVARLLAAAGAPDGLLVGLFPLDLAEEVTVAVALETSEDVPGTSRDVLPGGRYASATHIGAYDQIPLTVHALLAWVGERGHTPGGPLREVYVSNPATTPQDRLVTRLMIKLEDPE</sequence>
<evidence type="ECO:0000313" key="5">
    <source>
        <dbReference type="Proteomes" id="UP001501251"/>
    </source>
</evidence>
<dbReference type="InterPro" id="IPR000551">
    <property type="entry name" value="MerR-type_HTH_dom"/>
</dbReference>
<dbReference type="InterPro" id="IPR047057">
    <property type="entry name" value="MerR_fam"/>
</dbReference>
<feature type="region of interest" description="Disordered" evidence="2">
    <location>
        <begin position="1"/>
        <end position="51"/>
    </location>
</feature>